<accession>A0ABQ1ZSH1</accession>
<proteinExistence type="predicted"/>
<protein>
    <submittedName>
        <fullName evidence="1">Uncharacterized protein</fullName>
    </submittedName>
</protein>
<name>A0ABQ1ZSH1_9BACL</name>
<organism evidence="1 2">
    <name type="scientific">Saccharibacillus endophyticus</name>
    <dbReference type="NCBI Taxonomy" id="2060666"/>
    <lineage>
        <taxon>Bacteria</taxon>
        <taxon>Bacillati</taxon>
        <taxon>Bacillota</taxon>
        <taxon>Bacilli</taxon>
        <taxon>Bacillales</taxon>
        <taxon>Paenibacillaceae</taxon>
        <taxon>Saccharibacillus</taxon>
    </lineage>
</organism>
<dbReference type="Proteomes" id="UP000605427">
    <property type="component" value="Unassembled WGS sequence"/>
</dbReference>
<evidence type="ECO:0000313" key="1">
    <source>
        <dbReference type="EMBL" id="GGH74798.1"/>
    </source>
</evidence>
<sequence>MKLFKSKLDAFRMNRFDCTISVAPACAPSILARRSCVRPVPLWEPDFFVKIKRKGLLRME</sequence>
<dbReference type="EMBL" id="BMDD01000001">
    <property type="protein sequence ID" value="GGH74798.1"/>
    <property type="molecule type" value="Genomic_DNA"/>
</dbReference>
<comment type="caution">
    <text evidence="1">The sequence shown here is derived from an EMBL/GenBank/DDBJ whole genome shotgun (WGS) entry which is preliminary data.</text>
</comment>
<evidence type="ECO:0000313" key="2">
    <source>
        <dbReference type="Proteomes" id="UP000605427"/>
    </source>
</evidence>
<reference evidence="2" key="1">
    <citation type="journal article" date="2019" name="Int. J. Syst. Evol. Microbiol.">
        <title>The Global Catalogue of Microorganisms (GCM) 10K type strain sequencing project: providing services to taxonomists for standard genome sequencing and annotation.</title>
        <authorList>
            <consortium name="The Broad Institute Genomics Platform"/>
            <consortium name="The Broad Institute Genome Sequencing Center for Infectious Disease"/>
            <person name="Wu L."/>
            <person name="Ma J."/>
        </authorList>
    </citation>
    <scope>NUCLEOTIDE SEQUENCE [LARGE SCALE GENOMIC DNA]</scope>
    <source>
        <strain evidence="2">CCM 8702</strain>
    </source>
</reference>
<keyword evidence="2" id="KW-1185">Reference proteome</keyword>
<gene>
    <name evidence="1" type="ORF">GCM10007362_15270</name>
</gene>